<evidence type="ECO:0000313" key="1">
    <source>
        <dbReference type="EMBL" id="KGE12410.1"/>
    </source>
</evidence>
<dbReference type="AlphaFoldDB" id="A0A0B8T606"/>
<evidence type="ECO:0000313" key="2">
    <source>
        <dbReference type="Proteomes" id="UP000031802"/>
    </source>
</evidence>
<proteinExistence type="predicted"/>
<evidence type="ECO:0008006" key="3">
    <source>
        <dbReference type="Google" id="ProtNLM"/>
    </source>
</evidence>
<dbReference type="Proteomes" id="UP000031802">
    <property type="component" value="Unassembled WGS sequence"/>
</dbReference>
<dbReference type="InterPro" id="IPR028994">
    <property type="entry name" value="Integrin_alpha_N"/>
</dbReference>
<dbReference type="SUPFAM" id="SSF69318">
    <property type="entry name" value="Integrin alpha N-terminal domain"/>
    <property type="match status" value="1"/>
</dbReference>
<accession>A0A0B8T606</accession>
<reference evidence="1 2" key="2">
    <citation type="journal article" date="2015" name="PLoS ONE">
        <title>Whole-Genome Optical Mapping and Finished Genome Sequence of Sphingobacterium deserti sp. nov., a New Species Isolated from the Western Desert of China.</title>
        <authorList>
            <person name="Teng C."/>
            <person name="Zhou Z."/>
            <person name="Molnar I."/>
            <person name="Li X."/>
            <person name="Tang R."/>
            <person name="Chen M."/>
            <person name="Wang L."/>
            <person name="Su S."/>
            <person name="Zhang W."/>
            <person name="Lin M."/>
        </authorList>
    </citation>
    <scope>NUCLEOTIDE SEQUENCE [LARGE SCALE GENOMIC DNA]</scope>
    <source>
        <strain evidence="2">ACCC05744</strain>
    </source>
</reference>
<sequence>MQGFQIDANIYVIKAFNINVFSLTKAMHKYLPAPFALLLFLSCQNIGSKPRQQNVMSAADYTKPDSLSSATNAFASENSIAPELLEGKTMLTGTYRLWEDADDPTLLIDTTWLEIFAKGEDVDIKPLSFLIENGFDDCAGVNTKSIKTENKTILFIQPGRLKAGIKSAVSISKELLWPGVNTTFKCHGVEYTLAGKGTINGSETYTDDADQTYAFHSVSNYSLQLTGPQGNIFTLVDEESFNDTFIELLFVGDLDGDNLPDFIISAPRHYEEERTLLILSTDISNGRVKAYEAARQFDC</sequence>
<dbReference type="EMBL" id="JJMU01000070">
    <property type="protein sequence ID" value="KGE12410.1"/>
    <property type="molecule type" value="Genomic_DNA"/>
</dbReference>
<name>A0A0B8T606_9SPHI</name>
<reference evidence="2" key="1">
    <citation type="submission" date="2014-04" db="EMBL/GenBank/DDBJ databases">
        <title>Whole-Genome optical mapping and complete genome sequence of Sphingobacterium deserti sp. nov., a new spaces isolated from desert in the west of China.</title>
        <authorList>
            <person name="Teng C."/>
            <person name="Zhou Z."/>
            <person name="Li X."/>
            <person name="Chen M."/>
            <person name="Lin M."/>
            <person name="Wang L."/>
            <person name="Su S."/>
            <person name="Zhang C."/>
            <person name="Zhang W."/>
        </authorList>
    </citation>
    <scope>NUCLEOTIDE SEQUENCE [LARGE SCALE GENOMIC DNA]</scope>
    <source>
        <strain evidence="2">ACCC05744</strain>
    </source>
</reference>
<dbReference type="eggNOG" id="ENOG502ZBSN">
    <property type="taxonomic scope" value="Bacteria"/>
</dbReference>
<dbReference type="PATRIC" id="fig|1229276.3.peg.3919"/>
<gene>
    <name evidence="1" type="ORF">DI53_3788</name>
</gene>
<organism evidence="1 2">
    <name type="scientific">Sphingobacterium deserti</name>
    <dbReference type="NCBI Taxonomy" id="1229276"/>
    <lineage>
        <taxon>Bacteria</taxon>
        <taxon>Pseudomonadati</taxon>
        <taxon>Bacteroidota</taxon>
        <taxon>Sphingobacteriia</taxon>
        <taxon>Sphingobacteriales</taxon>
        <taxon>Sphingobacteriaceae</taxon>
        <taxon>Sphingobacterium</taxon>
    </lineage>
</organism>
<comment type="caution">
    <text evidence="1">The sequence shown here is derived from an EMBL/GenBank/DDBJ whole genome shotgun (WGS) entry which is preliminary data.</text>
</comment>
<protein>
    <recommendedName>
        <fullName evidence="3">VCBS repeat-containing protein</fullName>
    </recommendedName>
</protein>
<keyword evidence="2" id="KW-1185">Reference proteome</keyword>